<dbReference type="Pfam" id="PF07238">
    <property type="entry name" value="PilZ"/>
    <property type="match status" value="1"/>
</dbReference>
<keyword evidence="3" id="KW-1185">Reference proteome</keyword>
<reference evidence="3" key="1">
    <citation type="journal article" date="2022" name="J Environ Chem Eng">
        <title>Biodegradation of petroleum oil using a constructed nonpathogenic and heavy metal-tolerant bacterial consortium isolated from marine sponges.</title>
        <authorList>
            <person name="Dechsakulwatana C."/>
            <person name="Rungsihiranrut A."/>
            <person name="Muangchinda C."/>
            <person name="Ningthoujam R."/>
            <person name="Klankeo P."/>
            <person name="Pinyakong O."/>
        </authorList>
    </citation>
    <scope>NUCLEOTIDE SEQUENCE [LARGE SCALE GENOMIC DNA]</scope>
    <source>
        <strain evidence="3">MO2-4</strain>
    </source>
</reference>
<dbReference type="InterPro" id="IPR009875">
    <property type="entry name" value="PilZ_domain"/>
</dbReference>
<comment type="caution">
    <text evidence="2">The sequence shown here is derived from an EMBL/GenBank/DDBJ whole genome shotgun (WGS) entry which is preliminary data.</text>
</comment>
<dbReference type="Proteomes" id="UP001185984">
    <property type="component" value="Unassembled WGS sequence"/>
</dbReference>
<dbReference type="SUPFAM" id="SSF141371">
    <property type="entry name" value="PilZ domain-like"/>
    <property type="match status" value="1"/>
</dbReference>
<sequence length="118" mass="12933">MEQTICRARAERRREQRFAAQIPAMLSWDGTSQPVEVRNISIYGALVVGAWLPVVGERVTLIADRLEVCGTVIWNGPNRCGLLLSHAVDPRAIIGEAHVSDAQDAPITLREVSPGQYA</sequence>
<evidence type="ECO:0000259" key="1">
    <source>
        <dbReference type="Pfam" id="PF07238"/>
    </source>
</evidence>
<name>A0ABU3ZSC3_9SPHN</name>
<gene>
    <name evidence="2" type="ORF">O0R41_02260</name>
</gene>
<evidence type="ECO:0000313" key="3">
    <source>
        <dbReference type="Proteomes" id="UP001185984"/>
    </source>
</evidence>
<dbReference type="Gene3D" id="2.40.10.220">
    <property type="entry name" value="predicted glycosyltransferase like domains"/>
    <property type="match status" value="1"/>
</dbReference>
<organism evidence="2 3">
    <name type="scientific">Sphingobium naphthae</name>
    <dbReference type="NCBI Taxonomy" id="1886786"/>
    <lineage>
        <taxon>Bacteria</taxon>
        <taxon>Pseudomonadati</taxon>
        <taxon>Pseudomonadota</taxon>
        <taxon>Alphaproteobacteria</taxon>
        <taxon>Sphingomonadales</taxon>
        <taxon>Sphingomonadaceae</taxon>
        <taxon>Sphingobium</taxon>
    </lineage>
</organism>
<feature type="domain" description="PilZ" evidence="1">
    <location>
        <begin position="11"/>
        <end position="84"/>
    </location>
</feature>
<proteinExistence type="predicted"/>
<dbReference type="EMBL" id="JAPTHD010000001">
    <property type="protein sequence ID" value="MDV5822426.1"/>
    <property type="molecule type" value="Genomic_DNA"/>
</dbReference>
<dbReference type="RefSeq" id="WP_317515617.1">
    <property type="nucleotide sequence ID" value="NZ_JAPTHD010000001.1"/>
</dbReference>
<evidence type="ECO:0000313" key="2">
    <source>
        <dbReference type="EMBL" id="MDV5822426.1"/>
    </source>
</evidence>
<protein>
    <submittedName>
        <fullName evidence="2">PilZ domain-containing protein</fullName>
    </submittedName>
</protein>
<accession>A0ABU3ZSC3</accession>